<dbReference type="AlphaFoldDB" id="A0A3P8KZU1"/>
<feature type="transmembrane region" description="Helical" evidence="1">
    <location>
        <begin position="49"/>
        <end position="69"/>
    </location>
</feature>
<keyword evidence="4" id="KW-1185">Reference proteome</keyword>
<name>A0A3P8KZU1_9TREM</name>
<evidence type="ECO:0000259" key="2">
    <source>
        <dbReference type="Pfam" id="PF24871"/>
    </source>
</evidence>
<sequence length="249" mass="28601">MWIIFIEKIQSFLIILITLSCIFTLSHPTLHIVLAVAPPYDNALKTCKSVILMLYFFSGEEVTIAAQIGKPIRRIVIQSLNRTLTPESYNRLGSLNGTSKLGLNFSRDWDDRRRKLWRAWAVDTFCTIFTVVLICATGIISPSVTSAVYLLSFLGICTYWACRSKVNPTPFASLRIFLAIYSGLHICLYYLYQFPFFQTFSGWISTSDERLAYLINFHPSIQLVGKYLQFNGFFNWCIVRACQSEFSRM</sequence>
<dbReference type="PANTHER" id="PTHR47049:SF2">
    <property type="entry name" value="PIEZO-TYPE MECHANOSENSITIVE ION CHANNEL HOMOLOG"/>
    <property type="match status" value="1"/>
</dbReference>
<keyword evidence="1" id="KW-0472">Membrane</keyword>
<dbReference type="PANTHER" id="PTHR47049">
    <property type="entry name" value="PIEZO-TYPE MECHANOSENSITIVE ION CHANNEL HOMOLOG"/>
    <property type="match status" value="1"/>
</dbReference>
<dbReference type="GO" id="GO:0016020">
    <property type="term" value="C:membrane"/>
    <property type="evidence" value="ECO:0007669"/>
    <property type="project" value="InterPro"/>
</dbReference>
<dbReference type="EMBL" id="UZAN01047958">
    <property type="protein sequence ID" value="VDP85956.1"/>
    <property type="molecule type" value="Genomic_DNA"/>
</dbReference>
<feature type="transmembrane region" description="Helical" evidence="1">
    <location>
        <begin position="120"/>
        <end position="140"/>
    </location>
</feature>
<evidence type="ECO:0000313" key="4">
    <source>
        <dbReference type="Proteomes" id="UP000272942"/>
    </source>
</evidence>
<dbReference type="GO" id="GO:0008381">
    <property type="term" value="F:mechanosensitive monoatomic ion channel activity"/>
    <property type="evidence" value="ECO:0007669"/>
    <property type="project" value="InterPro"/>
</dbReference>
<organism evidence="3 4">
    <name type="scientific">Echinostoma caproni</name>
    <dbReference type="NCBI Taxonomy" id="27848"/>
    <lineage>
        <taxon>Eukaryota</taxon>
        <taxon>Metazoa</taxon>
        <taxon>Spiralia</taxon>
        <taxon>Lophotrochozoa</taxon>
        <taxon>Platyhelminthes</taxon>
        <taxon>Trematoda</taxon>
        <taxon>Digenea</taxon>
        <taxon>Plagiorchiida</taxon>
        <taxon>Echinostomata</taxon>
        <taxon>Echinostomatoidea</taxon>
        <taxon>Echinostomatidae</taxon>
        <taxon>Echinostoma</taxon>
    </lineage>
</organism>
<dbReference type="Pfam" id="PF24871">
    <property type="entry name" value="Piezo_TM1-24"/>
    <property type="match status" value="1"/>
</dbReference>
<protein>
    <recommendedName>
        <fullName evidence="2">Piezo TM1-24 domain-containing protein</fullName>
    </recommendedName>
</protein>
<accession>A0A3P8KZU1</accession>
<dbReference type="Proteomes" id="UP000272942">
    <property type="component" value="Unassembled WGS sequence"/>
</dbReference>
<dbReference type="OrthoDB" id="303066at2759"/>
<reference evidence="3 4" key="1">
    <citation type="submission" date="2018-11" db="EMBL/GenBank/DDBJ databases">
        <authorList>
            <consortium name="Pathogen Informatics"/>
        </authorList>
    </citation>
    <scope>NUCLEOTIDE SEQUENCE [LARGE SCALE GENOMIC DNA]</scope>
    <source>
        <strain evidence="3 4">Egypt</strain>
    </source>
</reference>
<feature type="transmembrane region" description="Helical" evidence="1">
    <location>
        <begin position="146"/>
        <end position="162"/>
    </location>
</feature>
<feature type="transmembrane region" description="Helical" evidence="1">
    <location>
        <begin position="174"/>
        <end position="192"/>
    </location>
</feature>
<proteinExistence type="predicted"/>
<evidence type="ECO:0000256" key="1">
    <source>
        <dbReference type="SAM" id="Phobius"/>
    </source>
</evidence>
<gene>
    <name evidence="3" type="ORF">ECPE_LOCUS9782</name>
</gene>
<dbReference type="InterPro" id="IPR027272">
    <property type="entry name" value="Piezo"/>
</dbReference>
<feature type="transmembrane region" description="Helical" evidence="1">
    <location>
        <begin position="12"/>
        <end position="37"/>
    </location>
</feature>
<keyword evidence="1" id="KW-0812">Transmembrane</keyword>
<keyword evidence="1" id="KW-1133">Transmembrane helix</keyword>
<dbReference type="InterPro" id="IPR056769">
    <property type="entry name" value="Piezo_TM1-24"/>
</dbReference>
<feature type="domain" description="Piezo TM1-24" evidence="2">
    <location>
        <begin position="118"/>
        <end position="201"/>
    </location>
</feature>
<evidence type="ECO:0000313" key="3">
    <source>
        <dbReference type="EMBL" id="VDP85956.1"/>
    </source>
</evidence>